<dbReference type="EMBL" id="LT984806">
    <property type="protein sequence ID" value="SPD47394.1"/>
    <property type="molecule type" value="Genomic_DNA"/>
</dbReference>
<sequence>MGGAHHRPARLGRAALDERGQLLYRARPRAGFGQGRRRGRGDAVRRAGLTGTAGPARNHSLLDRSNVSFLCCTFAAAAPLPQGFRLPRGRRAMLGIGQSLHLAHDSETFEYPPS</sequence>
<accession>A0A375H591</accession>
<evidence type="ECO:0000256" key="1">
    <source>
        <dbReference type="SAM" id="MobiDB-lite"/>
    </source>
</evidence>
<organism evidence="2 3">
    <name type="scientific">Cupriavidus neocaledonicus</name>
    <dbReference type="NCBI Taxonomy" id="1040979"/>
    <lineage>
        <taxon>Bacteria</taxon>
        <taxon>Pseudomonadati</taxon>
        <taxon>Pseudomonadota</taxon>
        <taxon>Betaproteobacteria</taxon>
        <taxon>Burkholderiales</taxon>
        <taxon>Burkholderiaceae</taxon>
        <taxon>Cupriavidus</taxon>
    </lineage>
</organism>
<dbReference type="Proteomes" id="UP000255168">
    <property type="component" value="Chromosome I"/>
</dbReference>
<evidence type="ECO:0000313" key="3">
    <source>
        <dbReference type="Proteomes" id="UP000255168"/>
    </source>
</evidence>
<name>A0A375H591_9BURK</name>
<evidence type="ECO:0000313" key="2">
    <source>
        <dbReference type="EMBL" id="SPD47394.1"/>
    </source>
</evidence>
<proteinExistence type="predicted"/>
<reference evidence="2 3" key="1">
    <citation type="submission" date="2018-01" db="EMBL/GenBank/DDBJ databases">
        <authorList>
            <person name="Clerissi C."/>
        </authorList>
    </citation>
    <scope>NUCLEOTIDE SEQUENCE [LARGE SCALE GENOMIC DNA]</scope>
    <source>
        <strain evidence="2">Cupriavidus taiwanensis STM 6160</strain>
    </source>
</reference>
<feature type="region of interest" description="Disordered" evidence="1">
    <location>
        <begin position="28"/>
        <end position="58"/>
    </location>
</feature>
<protein>
    <submittedName>
        <fullName evidence="2">Uncharacterized protein</fullName>
    </submittedName>
</protein>
<dbReference type="AlphaFoldDB" id="A0A375H591"/>
<gene>
    <name evidence="2" type="ORF">CBM2607_12334</name>
</gene>